<sequence>MTPIYRLATPADAAALAAIYAPYVRDTVVTFETEVPDAGEFAQRIARIGAAYPWLLAELGGEAVGYAYASEYRTRRAYRWSVEVTVYLADAARRRGIGRGLYARLFELLRAQGYVNAYGVVTLPNAASVGLHEAMGFAPIGVHRHTGYKHGAWHDVGWWQRVLREPPSPPDEPLPFAHLDAAIVRQSLIG</sequence>
<name>A0ABV9QUF3_9GAMM</name>
<dbReference type="InterPro" id="IPR000182">
    <property type="entry name" value="GNAT_dom"/>
</dbReference>
<dbReference type="SUPFAM" id="SSF55729">
    <property type="entry name" value="Acyl-CoA N-acyltransferases (Nat)"/>
    <property type="match status" value="1"/>
</dbReference>
<comment type="caution">
    <text evidence="2">The sequence shown here is derived from an EMBL/GenBank/DDBJ whole genome shotgun (WGS) entry which is preliminary data.</text>
</comment>
<dbReference type="NCBIfam" id="NF040504">
    <property type="entry name" value="resist_ArsN1b"/>
    <property type="match status" value="1"/>
</dbReference>
<accession>A0ABV9QUF3</accession>
<organism evidence="2 3">
    <name type="scientific">Dokdonella ginsengisoli</name>
    <dbReference type="NCBI Taxonomy" id="363846"/>
    <lineage>
        <taxon>Bacteria</taxon>
        <taxon>Pseudomonadati</taxon>
        <taxon>Pseudomonadota</taxon>
        <taxon>Gammaproteobacteria</taxon>
        <taxon>Lysobacterales</taxon>
        <taxon>Rhodanobacteraceae</taxon>
        <taxon>Dokdonella</taxon>
    </lineage>
</organism>
<dbReference type="PANTHER" id="PTHR43072">
    <property type="entry name" value="N-ACETYLTRANSFERASE"/>
    <property type="match status" value="1"/>
</dbReference>
<dbReference type="RefSeq" id="WP_380020288.1">
    <property type="nucleotide sequence ID" value="NZ_JBHSHD010000007.1"/>
</dbReference>
<dbReference type="PROSITE" id="PS51186">
    <property type="entry name" value="GNAT"/>
    <property type="match status" value="1"/>
</dbReference>
<evidence type="ECO:0000259" key="1">
    <source>
        <dbReference type="PROSITE" id="PS51186"/>
    </source>
</evidence>
<dbReference type="CDD" id="cd04301">
    <property type="entry name" value="NAT_SF"/>
    <property type="match status" value="1"/>
</dbReference>
<evidence type="ECO:0000313" key="2">
    <source>
        <dbReference type="EMBL" id="MFC4820431.1"/>
    </source>
</evidence>
<reference evidence="3" key="1">
    <citation type="journal article" date="2019" name="Int. J. Syst. Evol. Microbiol.">
        <title>The Global Catalogue of Microorganisms (GCM) 10K type strain sequencing project: providing services to taxonomists for standard genome sequencing and annotation.</title>
        <authorList>
            <consortium name="The Broad Institute Genomics Platform"/>
            <consortium name="The Broad Institute Genome Sequencing Center for Infectious Disease"/>
            <person name="Wu L."/>
            <person name="Ma J."/>
        </authorList>
    </citation>
    <scope>NUCLEOTIDE SEQUENCE [LARGE SCALE GENOMIC DNA]</scope>
    <source>
        <strain evidence="3">CCUG 30340</strain>
    </source>
</reference>
<dbReference type="Pfam" id="PF13420">
    <property type="entry name" value="Acetyltransf_4"/>
    <property type="match status" value="1"/>
</dbReference>
<gene>
    <name evidence="2" type="ORF">ACFO6Q_08845</name>
</gene>
<dbReference type="InterPro" id="IPR016181">
    <property type="entry name" value="Acyl_CoA_acyltransferase"/>
</dbReference>
<dbReference type="EMBL" id="JBHSHD010000007">
    <property type="protein sequence ID" value="MFC4820431.1"/>
    <property type="molecule type" value="Genomic_DNA"/>
</dbReference>
<proteinExistence type="predicted"/>
<feature type="domain" description="N-acetyltransferase" evidence="1">
    <location>
        <begin position="3"/>
        <end position="163"/>
    </location>
</feature>
<dbReference type="PANTHER" id="PTHR43072:SF8">
    <property type="entry name" value="ACYLTRANSFERASE FABY-RELATED"/>
    <property type="match status" value="1"/>
</dbReference>
<keyword evidence="3" id="KW-1185">Reference proteome</keyword>
<dbReference type="Proteomes" id="UP001595886">
    <property type="component" value="Unassembled WGS sequence"/>
</dbReference>
<dbReference type="Gene3D" id="3.40.630.30">
    <property type="match status" value="1"/>
</dbReference>
<protein>
    <submittedName>
        <fullName evidence="2">Arsinothricin resistance N-acetyltransferase ArsN1 family B</fullName>
    </submittedName>
</protein>
<evidence type="ECO:0000313" key="3">
    <source>
        <dbReference type="Proteomes" id="UP001595886"/>
    </source>
</evidence>